<evidence type="ECO:0000256" key="10">
    <source>
        <dbReference type="NCBIfam" id="TIGR00551"/>
    </source>
</evidence>
<dbReference type="Pfam" id="PF00890">
    <property type="entry name" value="FAD_binding_2"/>
    <property type="match status" value="1"/>
</dbReference>
<evidence type="ECO:0000313" key="17">
    <source>
        <dbReference type="Proteomes" id="UP000007437"/>
    </source>
</evidence>
<dbReference type="InterPro" id="IPR003953">
    <property type="entry name" value="FAD-dep_OxRdtase_2_FAD-bd"/>
</dbReference>
<dbReference type="Proteomes" id="UP000007437">
    <property type="component" value="Chromosome"/>
</dbReference>
<dbReference type="STRING" id="882378.RBRH_00926"/>
<evidence type="ECO:0000259" key="14">
    <source>
        <dbReference type="Pfam" id="PF00890"/>
    </source>
</evidence>
<name>E5AN04_MYCRK</name>
<feature type="coiled-coil region" evidence="12">
    <location>
        <begin position="494"/>
        <end position="521"/>
    </location>
</feature>
<comment type="function">
    <text evidence="11">Catalyzes the oxidation of L-aspartate to iminoaspartate.</text>
</comment>
<evidence type="ECO:0000256" key="6">
    <source>
        <dbReference type="ARBA" id="ARBA00022642"/>
    </source>
</evidence>
<dbReference type="NCBIfam" id="NF006567">
    <property type="entry name" value="PRK09077.1"/>
    <property type="match status" value="1"/>
</dbReference>
<protein>
    <recommendedName>
        <fullName evidence="4 10">L-aspartate oxidase</fullName>
        <ecNumber evidence="4 10">1.4.3.16</ecNumber>
    </recommendedName>
</protein>
<feature type="transmembrane region" description="Helical" evidence="13">
    <location>
        <begin position="52"/>
        <end position="72"/>
    </location>
</feature>
<dbReference type="eggNOG" id="COG0029">
    <property type="taxonomic scope" value="Bacteria"/>
</dbReference>
<comment type="cofactor">
    <cofactor evidence="1 11">
        <name>FAD</name>
        <dbReference type="ChEBI" id="CHEBI:57692"/>
    </cofactor>
</comment>
<dbReference type="FunFam" id="3.90.700.10:FF:000002">
    <property type="entry name" value="L-aspartate oxidase"/>
    <property type="match status" value="1"/>
</dbReference>
<evidence type="ECO:0000256" key="8">
    <source>
        <dbReference type="ARBA" id="ARBA00023002"/>
    </source>
</evidence>
<evidence type="ECO:0000256" key="2">
    <source>
        <dbReference type="ARBA" id="ARBA00004950"/>
    </source>
</evidence>
<evidence type="ECO:0000256" key="1">
    <source>
        <dbReference type="ARBA" id="ARBA00001974"/>
    </source>
</evidence>
<dbReference type="InterPro" id="IPR036188">
    <property type="entry name" value="FAD/NAD-bd_sf"/>
</dbReference>
<dbReference type="InterPro" id="IPR015939">
    <property type="entry name" value="Fum_Rdtase/Succ_DH_flav-like_C"/>
</dbReference>
<dbReference type="SUPFAM" id="SSF56425">
    <property type="entry name" value="Succinate dehydrogenase/fumarate reductase flavoprotein, catalytic domain"/>
    <property type="match status" value="1"/>
</dbReference>
<comment type="catalytic activity">
    <reaction evidence="9">
        <text>L-aspartate + O2 = iminosuccinate + H2O2</text>
        <dbReference type="Rhea" id="RHEA:25876"/>
        <dbReference type="ChEBI" id="CHEBI:15379"/>
        <dbReference type="ChEBI" id="CHEBI:16240"/>
        <dbReference type="ChEBI" id="CHEBI:29991"/>
        <dbReference type="ChEBI" id="CHEBI:77875"/>
        <dbReference type="EC" id="1.4.3.16"/>
    </reaction>
    <physiologicalReaction direction="left-to-right" evidence="9">
        <dbReference type="Rhea" id="RHEA:25877"/>
    </physiologicalReaction>
</comment>
<evidence type="ECO:0000256" key="13">
    <source>
        <dbReference type="SAM" id="Phobius"/>
    </source>
</evidence>
<keyword evidence="7 11" id="KW-0274">FAD</keyword>
<dbReference type="KEGG" id="brh:RBRH_00926"/>
<dbReference type="EC" id="1.4.3.16" evidence="4 10"/>
<dbReference type="SUPFAM" id="SSF46977">
    <property type="entry name" value="Succinate dehydrogenase/fumarate reductase flavoprotein C-terminal domain"/>
    <property type="match status" value="1"/>
</dbReference>
<evidence type="ECO:0000256" key="3">
    <source>
        <dbReference type="ARBA" id="ARBA00008562"/>
    </source>
</evidence>
<keyword evidence="8 11" id="KW-0560">Oxidoreductase</keyword>
<feature type="domain" description="FAD-dependent oxidoreductase 2 FAD-binding" evidence="14">
    <location>
        <begin position="54"/>
        <end position="433"/>
    </location>
</feature>
<evidence type="ECO:0000256" key="5">
    <source>
        <dbReference type="ARBA" id="ARBA00022630"/>
    </source>
</evidence>
<dbReference type="EMBL" id="FR687359">
    <property type="protein sequence ID" value="CBW74085.1"/>
    <property type="molecule type" value="Genomic_DNA"/>
</dbReference>
<comment type="similarity">
    <text evidence="3 11">Belongs to the FAD-dependent oxidoreductase 2 family. NadB subfamily.</text>
</comment>
<dbReference type="InterPro" id="IPR005288">
    <property type="entry name" value="NadB"/>
</dbReference>
<comment type="pathway">
    <text evidence="2 11">Cofactor biosynthesis; NAD(+) biosynthesis; iminoaspartate from L-aspartate (oxidase route): step 1/1.</text>
</comment>
<keyword evidence="13" id="KW-0812">Transmembrane</keyword>
<dbReference type="FunFam" id="1.20.58.100:FF:000002">
    <property type="entry name" value="L-aspartate oxidase"/>
    <property type="match status" value="1"/>
</dbReference>
<dbReference type="GO" id="GO:0034628">
    <property type="term" value="P:'de novo' NAD+ biosynthetic process from L-aspartate"/>
    <property type="evidence" value="ECO:0007669"/>
    <property type="project" value="TreeGrafter"/>
</dbReference>
<sequence>MEPDEEQKTPVSGVFCFLHVFLHVVSHRGMLLRFRVRVRARHVWYEETIPMNFDVVIVGSGLAGLSVALNLAPTCRVAVIAKRALSDGASNWAQGGIAAVLDSADSIESHVRDTLVAGAGLCDEPATRFIVENGRSAIEWLVGEGVPFTKDDNAELGFHLTREGGHSHRRIIHAADATGHAVLSTLVEQARRRPNITLLEHHCAIDLVTSDRLGLPGRHCLGLYVLDIESGKTLTIGAPHTVLATGGAGKVYLYTTNPDTATGDGIAMAWRAGARVANMEFIQFHPTCLYHPYAGSFLISEAVRGEGGLLKLPDGTRFMSQHDERAELAPRDIVARAIDFEIKKRGIDCVYLDISHQPAAFLHKHFPTILARCQQFGIDITRAPIPVVPAAHYTCGGIVTDLAGRTDLAGLYAVGETAYTGLHGANRLASNSLLECLVIGRAAARVIEDAGFHAVHSLKLPQWDESRVSDADEEVVVAHNWDEVRRLMWNYVGIVRTDKRLARAKHRLALLRDEIHEYYANFRISRDLLELRNLVDVALLIVDSARSRHESRGLHFSRDWEQVLPKAMPTVLSPKRVRNHSI</sequence>
<dbReference type="SUPFAM" id="SSF51905">
    <property type="entry name" value="FAD/NAD(P)-binding domain"/>
    <property type="match status" value="1"/>
</dbReference>
<dbReference type="NCBIfam" id="TIGR00551">
    <property type="entry name" value="nadB"/>
    <property type="match status" value="1"/>
</dbReference>
<dbReference type="Gene3D" id="3.50.50.60">
    <property type="entry name" value="FAD/NAD(P)-binding domain"/>
    <property type="match status" value="1"/>
</dbReference>
<keyword evidence="13" id="KW-0472">Membrane</keyword>
<dbReference type="UniPathway" id="UPA00253">
    <property type="reaction ID" value="UER00326"/>
</dbReference>
<organism evidence="16 17">
    <name type="scientific">Mycetohabitans rhizoxinica (strain DSM 19002 / CIP 109453 / HKI 454)</name>
    <name type="common">Paraburkholderia rhizoxinica</name>
    <dbReference type="NCBI Taxonomy" id="882378"/>
    <lineage>
        <taxon>Bacteria</taxon>
        <taxon>Pseudomonadati</taxon>
        <taxon>Pseudomonadota</taxon>
        <taxon>Betaproteobacteria</taxon>
        <taxon>Burkholderiales</taxon>
        <taxon>Burkholderiaceae</taxon>
        <taxon>Mycetohabitans</taxon>
    </lineage>
</organism>
<evidence type="ECO:0000256" key="4">
    <source>
        <dbReference type="ARBA" id="ARBA00012173"/>
    </source>
</evidence>
<dbReference type="PANTHER" id="PTHR42716">
    <property type="entry name" value="L-ASPARTATE OXIDASE"/>
    <property type="match status" value="1"/>
</dbReference>
<evidence type="ECO:0000256" key="9">
    <source>
        <dbReference type="ARBA" id="ARBA00048305"/>
    </source>
</evidence>
<evidence type="ECO:0000256" key="11">
    <source>
        <dbReference type="RuleBase" id="RU362049"/>
    </source>
</evidence>
<feature type="domain" description="Fumarate reductase/succinate dehydrogenase flavoprotein-like C-terminal" evidence="15">
    <location>
        <begin position="483"/>
        <end position="561"/>
    </location>
</feature>
<reference evidence="16 17" key="1">
    <citation type="journal article" date="2011" name="J. Bacteriol.">
        <title>Complete genome sequence of Burkholderia rhizoxinica, an endosymbiont of Rhizopus microsporus.</title>
        <authorList>
            <person name="Lackner G."/>
            <person name="Moebius N."/>
            <person name="Partida-Martinez L."/>
            <person name="Hertweck C."/>
        </authorList>
    </citation>
    <scope>NUCLEOTIDE SEQUENCE [LARGE SCALE GENOMIC DNA]</scope>
    <source>
        <strain evidence="17">DSM 19002 / CIP 109453 / HKI 454</strain>
    </source>
</reference>
<evidence type="ECO:0000313" key="16">
    <source>
        <dbReference type="EMBL" id="CBW74085.1"/>
    </source>
</evidence>
<gene>
    <name evidence="16" type="ordered locus">RBRH_00926</name>
</gene>
<evidence type="ECO:0000259" key="15">
    <source>
        <dbReference type="Pfam" id="PF02910"/>
    </source>
</evidence>
<dbReference type="GO" id="GO:0008734">
    <property type="term" value="F:L-aspartate oxidase activity"/>
    <property type="evidence" value="ECO:0007669"/>
    <property type="project" value="UniProtKB-UniRule"/>
</dbReference>
<evidence type="ECO:0000256" key="7">
    <source>
        <dbReference type="ARBA" id="ARBA00022827"/>
    </source>
</evidence>
<dbReference type="InterPro" id="IPR037099">
    <property type="entry name" value="Fum_R/Succ_DH_flav-like_C_sf"/>
</dbReference>
<comment type="subcellular location">
    <subcellularLocation>
        <location evidence="11">Cytoplasm</location>
    </subcellularLocation>
</comment>
<keyword evidence="6 11" id="KW-0662">Pyridine nucleotide biosynthesis</keyword>
<dbReference type="HOGENOM" id="CLU_014312_3_0_4"/>
<feature type="transmembrane region" description="Helical" evidence="13">
    <location>
        <begin position="12"/>
        <end position="31"/>
    </location>
</feature>
<dbReference type="PRINTS" id="PR00368">
    <property type="entry name" value="FADPNR"/>
</dbReference>
<accession>E5AN04</accession>
<keyword evidence="12" id="KW-0175">Coiled coil</keyword>
<dbReference type="AlphaFoldDB" id="E5AN04"/>
<keyword evidence="5 11" id="KW-0285">Flavoprotein</keyword>
<keyword evidence="13" id="KW-1133">Transmembrane helix</keyword>
<dbReference type="InterPro" id="IPR027477">
    <property type="entry name" value="Succ_DH/fumarate_Rdtase_cat_sf"/>
</dbReference>
<evidence type="ECO:0000256" key="12">
    <source>
        <dbReference type="SAM" id="Coils"/>
    </source>
</evidence>
<dbReference type="Gene3D" id="1.20.58.100">
    <property type="entry name" value="Fumarate reductase/succinate dehydrogenase flavoprotein-like, C-terminal domain"/>
    <property type="match status" value="1"/>
</dbReference>
<proteinExistence type="inferred from homology"/>
<dbReference type="Pfam" id="PF02910">
    <property type="entry name" value="Succ_DH_flav_C"/>
    <property type="match status" value="1"/>
</dbReference>
<dbReference type="Gene3D" id="3.90.700.10">
    <property type="entry name" value="Succinate dehydrogenase/fumarate reductase flavoprotein, catalytic domain"/>
    <property type="match status" value="1"/>
</dbReference>
<dbReference type="PANTHER" id="PTHR42716:SF2">
    <property type="entry name" value="L-ASPARTATE OXIDASE, CHLOROPLASTIC"/>
    <property type="match status" value="1"/>
</dbReference>
<dbReference type="GO" id="GO:0005737">
    <property type="term" value="C:cytoplasm"/>
    <property type="evidence" value="ECO:0007669"/>
    <property type="project" value="UniProtKB-SubCell"/>
</dbReference>